<dbReference type="EMBL" id="FNCA01000006">
    <property type="protein sequence ID" value="SDG04883.1"/>
    <property type="molecule type" value="Genomic_DNA"/>
</dbReference>
<dbReference type="Pfam" id="PF26596">
    <property type="entry name" value="PEF-CTERM_ARCH"/>
    <property type="match status" value="1"/>
</dbReference>
<organism evidence="3 4">
    <name type="scientific">Methanolobus vulcani</name>
    <dbReference type="NCBI Taxonomy" id="38026"/>
    <lineage>
        <taxon>Archaea</taxon>
        <taxon>Methanobacteriati</taxon>
        <taxon>Methanobacteriota</taxon>
        <taxon>Stenosarchaea group</taxon>
        <taxon>Methanomicrobia</taxon>
        <taxon>Methanosarcinales</taxon>
        <taxon>Methanosarcinaceae</taxon>
        <taxon>Methanolobus</taxon>
    </lineage>
</organism>
<sequence length="169" mass="17808">MKKLIILALALAICTGLADASLTHTGRIYDETASGLAPNPINLLPGSSVILSYHAEKLTSSAMGLTTPYGYDILDVTGGGSVNDINITFTHNFTPTTYPEYDDVGVITLKLDSNAPVGAVYEVKIYTGTSSATCYASASRDVCAVPEFPTIALPIAAILGLAFIFTRRE</sequence>
<feature type="transmembrane region" description="Helical" evidence="1">
    <location>
        <begin position="148"/>
        <end position="166"/>
    </location>
</feature>
<dbReference type="Proteomes" id="UP000199259">
    <property type="component" value="Unassembled WGS sequence"/>
</dbReference>
<evidence type="ECO:0000313" key="3">
    <source>
        <dbReference type="EMBL" id="SDG04883.1"/>
    </source>
</evidence>
<gene>
    <name evidence="3" type="ORF">SAMN04488589_2035</name>
</gene>
<reference evidence="3 4" key="1">
    <citation type="submission" date="2016-10" db="EMBL/GenBank/DDBJ databases">
        <authorList>
            <person name="Varghese N."/>
            <person name="Submissions S."/>
        </authorList>
    </citation>
    <scope>NUCLEOTIDE SEQUENCE [LARGE SCALE GENOMIC DNA]</scope>
    <source>
        <strain evidence="3 4">PL 12/M</strain>
    </source>
</reference>
<accession>A0A7Z7FES9</accession>
<keyword evidence="1" id="KW-0472">Membrane</keyword>
<evidence type="ECO:0000313" key="4">
    <source>
        <dbReference type="Proteomes" id="UP000199259"/>
    </source>
</evidence>
<feature type="domain" description="PEF-CTERM protein sorting" evidence="2">
    <location>
        <begin position="145"/>
        <end position="169"/>
    </location>
</feature>
<comment type="caution">
    <text evidence="3">The sequence shown here is derived from an EMBL/GenBank/DDBJ whole genome shotgun (WGS) entry which is preliminary data.</text>
</comment>
<keyword evidence="1" id="KW-1133">Transmembrane helix</keyword>
<keyword evidence="1" id="KW-0812">Transmembrane</keyword>
<keyword evidence="4" id="KW-1185">Reference proteome</keyword>
<dbReference type="AlphaFoldDB" id="A0A7Z7FES9"/>
<proteinExistence type="predicted"/>
<dbReference type="RefSeq" id="WP_091710326.1">
    <property type="nucleotide sequence ID" value="NZ_FNCA01000006.1"/>
</dbReference>
<protein>
    <submittedName>
        <fullName evidence="3">PEF-CTERM protein sorting domain-containing protein</fullName>
    </submittedName>
</protein>
<dbReference type="NCBIfam" id="TIGR03024">
    <property type="entry name" value="arch_PEF_CTERM"/>
    <property type="match status" value="1"/>
</dbReference>
<dbReference type="InterPro" id="IPR017474">
    <property type="entry name" value="PEF_CTERM_C"/>
</dbReference>
<evidence type="ECO:0000259" key="2">
    <source>
        <dbReference type="Pfam" id="PF26596"/>
    </source>
</evidence>
<name>A0A7Z7FES9_9EURY</name>
<evidence type="ECO:0000256" key="1">
    <source>
        <dbReference type="SAM" id="Phobius"/>
    </source>
</evidence>